<dbReference type="PANTHER" id="PTHR10165">
    <property type="entry name" value="LIPID PHOSPHATE PHOSPHATASE"/>
    <property type="match status" value="1"/>
</dbReference>
<sequence length="320" mass="35656">MSLGINLKDRHIRRAALSYLPDWILVVIMAVAFFLIDKIPPFRRDFSLRDTTIGFPHKAEDSVPIWAVGVICLAAPIVIMAIVSLGFRRSSGDFHSGVLGLCLSLSMCCMLTNIIKISVGRPRPDFLARCQPTPGLSDPEYGVSNYTVCTSDLSSHVMIDGFKSFPSGHSSFSWAGLSYLALYLAGKMQLFDERGHTYKGFIFVFPSIGALLVAISRTEDYRHHWQDVFIGSLLGLACAYFSYRQYYPPLAHVMCHHPYKARFTGSLHDHHHAEYASESGIRPDSTSRLLSVSGDDSFPIQRLQSQNKYDLGDGESNPPK</sequence>
<dbReference type="EMBL" id="MCGN01000009">
    <property type="protein sequence ID" value="ORY93125.1"/>
    <property type="molecule type" value="Genomic_DNA"/>
</dbReference>
<dbReference type="FunCoup" id="A0A1X2H3Z5">
    <property type="interactions" value="81"/>
</dbReference>
<dbReference type="OrthoDB" id="8907274at2759"/>
<keyword evidence="4 7" id="KW-1133">Transmembrane helix</keyword>
<evidence type="ECO:0000256" key="5">
    <source>
        <dbReference type="ARBA" id="ARBA00023136"/>
    </source>
</evidence>
<evidence type="ECO:0000256" key="4">
    <source>
        <dbReference type="ARBA" id="ARBA00022989"/>
    </source>
</evidence>
<dbReference type="InterPro" id="IPR043216">
    <property type="entry name" value="PAP-like"/>
</dbReference>
<keyword evidence="10" id="KW-1185">Reference proteome</keyword>
<comment type="subcellular location">
    <subcellularLocation>
        <location evidence="1">Membrane</location>
        <topology evidence="1">Multi-pass membrane protein</topology>
    </subcellularLocation>
</comment>
<name>A0A1X2H3Z5_SYNRA</name>
<keyword evidence="3 7" id="KW-0812">Transmembrane</keyword>
<feature type="region of interest" description="Disordered" evidence="6">
    <location>
        <begin position="276"/>
        <end position="320"/>
    </location>
</feature>
<feature type="domain" description="Phosphatidic acid phosphatase type 2/haloperoxidase" evidence="8">
    <location>
        <begin position="99"/>
        <end position="243"/>
    </location>
</feature>
<dbReference type="InParanoid" id="A0A1X2H3Z5"/>
<keyword evidence="5 7" id="KW-0472">Membrane</keyword>
<dbReference type="GO" id="GO:0004601">
    <property type="term" value="F:peroxidase activity"/>
    <property type="evidence" value="ECO:0007669"/>
    <property type="project" value="UniProtKB-KW"/>
</dbReference>
<evidence type="ECO:0000256" key="6">
    <source>
        <dbReference type="SAM" id="MobiDB-lite"/>
    </source>
</evidence>
<dbReference type="SMART" id="SM00014">
    <property type="entry name" value="acidPPc"/>
    <property type="match status" value="1"/>
</dbReference>
<keyword evidence="9" id="KW-0560">Oxidoreductase</keyword>
<dbReference type="PANTHER" id="PTHR10165:SF35">
    <property type="entry name" value="RE23632P"/>
    <property type="match status" value="1"/>
</dbReference>
<feature type="transmembrane region" description="Helical" evidence="7">
    <location>
        <begin position="65"/>
        <end position="86"/>
    </location>
</feature>
<evidence type="ECO:0000256" key="3">
    <source>
        <dbReference type="ARBA" id="ARBA00022692"/>
    </source>
</evidence>
<dbReference type="GO" id="GO:0016020">
    <property type="term" value="C:membrane"/>
    <property type="evidence" value="ECO:0007669"/>
    <property type="project" value="UniProtKB-SubCell"/>
</dbReference>
<comment type="similarity">
    <text evidence="2">Belongs to the PA-phosphatase related phosphoesterase family.</text>
</comment>
<dbReference type="OMA" id="CTPLIVI"/>
<evidence type="ECO:0000256" key="2">
    <source>
        <dbReference type="ARBA" id="ARBA00008816"/>
    </source>
</evidence>
<protein>
    <submittedName>
        <fullName evidence="9">Phosphatidic acid phosphatase type 2/haloperoxidase</fullName>
    </submittedName>
</protein>
<dbReference type="STRING" id="13706.A0A1X2H3Z5"/>
<keyword evidence="9" id="KW-0575">Peroxidase</keyword>
<organism evidence="9 10">
    <name type="scientific">Syncephalastrum racemosum</name>
    <name type="common">Filamentous fungus</name>
    <dbReference type="NCBI Taxonomy" id="13706"/>
    <lineage>
        <taxon>Eukaryota</taxon>
        <taxon>Fungi</taxon>
        <taxon>Fungi incertae sedis</taxon>
        <taxon>Mucoromycota</taxon>
        <taxon>Mucoromycotina</taxon>
        <taxon>Mucoromycetes</taxon>
        <taxon>Mucorales</taxon>
        <taxon>Syncephalastraceae</taxon>
        <taxon>Syncephalastrum</taxon>
    </lineage>
</organism>
<dbReference type="Pfam" id="PF01569">
    <property type="entry name" value="PAP2"/>
    <property type="match status" value="1"/>
</dbReference>
<comment type="caution">
    <text evidence="9">The sequence shown here is derived from an EMBL/GenBank/DDBJ whole genome shotgun (WGS) entry which is preliminary data.</text>
</comment>
<proteinExistence type="inferred from homology"/>
<dbReference type="Gene3D" id="1.20.144.10">
    <property type="entry name" value="Phosphatidic acid phosphatase type 2/haloperoxidase"/>
    <property type="match status" value="1"/>
</dbReference>
<dbReference type="AlphaFoldDB" id="A0A1X2H3Z5"/>
<accession>A0A1X2H3Z5</accession>
<dbReference type="InterPro" id="IPR036938">
    <property type="entry name" value="PAP2/HPO_sf"/>
</dbReference>
<feature type="transmembrane region" description="Helical" evidence="7">
    <location>
        <begin position="224"/>
        <end position="243"/>
    </location>
</feature>
<evidence type="ECO:0000313" key="10">
    <source>
        <dbReference type="Proteomes" id="UP000242180"/>
    </source>
</evidence>
<reference evidence="9 10" key="1">
    <citation type="submission" date="2016-07" db="EMBL/GenBank/DDBJ databases">
        <title>Pervasive Adenine N6-methylation of Active Genes in Fungi.</title>
        <authorList>
            <consortium name="DOE Joint Genome Institute"/>
            <person name="Mondo S.J."/>
            <person name="Dannebaum R.O."/>
            <person name="Kuo R.C."/>
            <person name="Labutti K."/>
            <person name="Haridas S."/>
            <person name="Kuo A."/>
            <person name="Salamov A."/>
            <person name="Ahrendt S.R."/>
            <person name="Lipzen A."/>
            <person name="Sullivan W."/>
            <person name="Andreopoulos W.B."/>
            <person name="Clum A."/>
            <person name="Lindquist E."/>
            <person name="Daum C."/>
            <person name="Ramamoorthy G.K."/>
            <person name="Gryganskyi A."/>
            <person name="Culley D."/>
            <person name="Magnuson J.K."/>
            <person name="James T.Y."/>
            <person name="O'Malley M.A."/>
            <person name="Stajich J.E."/>
            <person name="Spatafora J.W."/>
            <person name="Visel A."/>
            <person name="Grigoriev I.V."/>
        </authorList>
    </citation>
    <scope>NUCLEOTIDE SEQUENCE [LARGE SCALE GENOMIC DNA]</scope>
    <source>
        <strain evidence="9 10">NRRL 2496</strain>
    </source>
</reference>
<feature type="transmembrane region" description="Helical" evidence="7">
    <location>
        <begin position="16"/>
        <end position="36"/>
    </location>
</feature>
<evidence type="ECO:0000259" key="8">
    <source>
        <dbReference type="SMART" id="SM00014"/>
    </source>
</evidence>
<dbReference type="SUPFAM" id="SSF48317">
    <property type="entry name" value="Acid phosphatase/Vanadium-dependent haloperoxidase"/>
    <property type="match status" value="1"/>
</dbReference>
<evidence type="ECO:0000256" key="7">
    <source>
        <dbReference type="SAM" id="Phobius"/>
    </source>
</evidence>
<evidence type="ECO:0000256" key="1">
    <source>
        <dbReference type="ARBA" id="ARBA00004141"/>
    </source>
</evidence>
<dbReference type="GO" id="GO:0046839">
    <property type="term" value="P:phospholipid dephosphorylation"/>
    <property type="evidence" value="ECO:0007669"/>
    <property type="project" value="TreeGrafter"/>
</dbReference>
<gene>
    <name evidence="9" type="ORF">BCR43DRAFT_444290</name>
</gene>
<feature type="transmembrane region" description="Helical" evidence="7">
    <location>
        <begin position="198"/>
        <end position="218"/>
    </location>
</feature>
<dbReference type="InterPro" id="IPR000326">
    <property type="entry name" value="PAP2/HPO"/>
</dbReference>
<feature type="transmembrane region" description="Helical" evidence="7">
    <location>
        <begin position="98"/>
        <end position="119"/>
    </location>
</feature>
<dbReference type="GO" id="GO:0008195">
    <property type="term" value="F:phosphatidate phosphatase activity"/>
    <property type="evidence" value="ECO:0007669"/>
    <property type="project" value="TreeGrafter"/>
</dbReference>
<dbReference type="CDD" id="cd03390">
    <property type="entry name" value="PAP2_containing_1_like"/>
    <property type="match status" value="1"/>
</dbReference>
<evidence type="ECO:0000313" key="9">
    <source>
        <dbReference type="EMBL" id="ORY93125.1"/>
    </source>
</evidence>
<dbReference type="Proteomes" id="UP000242180">
    <property type="component" value="Unassembled WGS sequence"/>
</dbReference>
<dbReference type="GO" id="GO:0006644">
    <property type="term" value="P:phospholipid metabolic process"/>
    <property type="evidence" value="ECO:0007669"/>
    <property type="project" value="InterPro"/>
</dbReference>
<feature type="transmembrane region" description="Helical" evidence="7">
    <location>
        <begin position="168"/>
        <end position="186"/>
    </location>
</feature>